<feature type="compositionally biased region" description="Low complexity" evidence="1">
    <location>
        <begin position="390"/>
        <end position="406"/>
    </location>
</feature>
<proteinExistence type="predicted"/>
<keyword evidence="4" id="KW-1185">Reference proteome</keyword>
<feature type="compositionally biased region" description="Polar residues" evidence="1">
    <location>
        <begin position="407"/>
        <end position="418"/>
    </location>
</feature>
<comment type="caution">
    <text evidence="3">The sequence shown here is derived from an EMBL/GenBank/DDBJ whole genome shotgun (WGS) entry which is preliminary data.</text>
</comment>
<evidence type="ECO:0000259" key="2">
    <source>
        <dbReference type="Pfam" id="PF14420"/>
    </source>
</evidence>
<dbReference type="Proteomes" id="UP001444661">
    <property type="component" value="Unassembled WGS sequence"/>
</dbReference>
<evidence type="ECO:0000256" key="1">
    <source>
        <dbReference type="SAM" id="MobiDB-lite"/>
    </source>
</evidence>
<gene>
    <name evidence="3" type="ORF">PG993_005133</name>
</gene>
<dbReference type="InterPro" id="IPR025676">
    <property type="entry name" value="Clr5_dom"/>
</dbReference>
<accession>A0ABR1TH98</accession>
<dbReference type="PANTHER" id="PTHR38788">
    <property type="entry name" value="CLR5 DOMAIN-CONTAINING PROTEIN"/>
    <property type="match status" value="1"/>
</dbReference>
<feature type="region of interest" description="Disordered" evidence="1">
    <location>
        <begin position="1"/>
        <end position="34"/>
    </location>
</feature>
<evidence type="ECO:0000313" key="3">
    <source>
        <dbReference type="EMBL" id="KAK8045109.1"/>
    </source>
</evidence>
<feature type="domain" description="Clr5" evidence="2">
    <location>
        <begin position="59"/>
        <end position="109"/>
    </location>
</feature>
<dbReference type="EMBL" id="JAQQWK010000003">
    <property type="protein sequence ID" value="KAK8045109.1"/>
    <property type="molecule type" value="Genomic_DNA"/>
</dbReference>
<dbReference type="PANTHER" id="PTHR38788:SF3">
    <property type="entry name" value="CLR5 DOMAIN-CONTAINING PROTEIN"/>
    <property type="match status" value="1"/>
</dbReference>
<sequence>MRGSHRTVPVRKAPPCPKDDPNNNATSLGNNNKKKLKKVSYPSAVMSHAQQQPWARPFTWSQHREIITQLYIVDDLPLKEVEEIMREEFQFHATQKMYKDHFRKWGLRKNLSSQFVEDFLRRGRQQNFSPAAHKPNGTTVVDRNLGRRMNRYLRSGSGCPNAQPTHSVYGMGVPRQFESPGSLRHAERSSRSFLQDERPTLGFAVINQCLAMFKGMLEPNPWLILAAFYGAFDLARHDAQLATGFIQYIYKLTTLKNHAFHDLFTTLLQSGPEGIVGQFETVILGYFMDTMACSFRDKTMVLDIMRSFSRGFIKAFPMAMPTFKVSRATAQKAFDSLKGKPDSLPIPPVPVNNGQPSSAIEAIVSFPKSPMEDFLQGWSNTRPPPPTSPSPSASSSSTMTATATSSIGSEWQDSNMAESPSVYDPSIVLKKMVEESSVELHSGNLSVTARLMDLKECFGNPTGKYSDIKELRPAYEYLMKFYMENSSNYLPH</sequence>
<name>A0ABR1TH98_9PEZI</name>
<evidence type="ECO:0000313" key="4">
    <source>
        <dbReference type="Proteomes" id="UP001444661"/>
    </source>
</evidence>
<feature type="region of interest" description="Disordered" evidence="1">
    <location>
        <begin position="374"/>
        <end position="420"/>
    </location>
</feature>
<dbReference type="Pfam" id="PF14420">
    <property type="entry name" value="Clr5"/>
    <property type="match status" value="1"/>
</dbReference>
<reference evidence="3 4" key="1">
    <citation type="submission" date="2023-01" db="EMBL/GenBank/DDBJ databases">
        <title>Analysis of 21 Apiospora genomes using comparative genomics revels a genus with tremendous synthesis potential of carbohydrate active enzymes and secondary metabolites.</title>
        <authorList>
            <person name="Sorensen T."/>
        </authorList>
    </citation>
    <scope>NUCLEOTIDE SEQUENCE [LARGE SCALE GENOMIC DNA]</scope>
    <source>
        <strain evidence="3 4">CBS 33761</strain>
    </source>
</reference>
<protein>
    <recommendedName>
        <fullName evidence="2">Clr5 domain-containing protein</fullName>
    </recommendedName>
</protein>
<organism evidence="3 4">
    <name type="scientific">Apiospora rasikravindrae</name>
    <dbReference type="NCBI Taxonomy" id="990691"/>
    <lineage>
        <taxon>Eukaryota</taxon>
        <taxon>Fungi</taxon>
        <taxon>Dikarya</taxon>
        <taxon>Ascomycota</taxon>
        <taxon>Pezizomycotina</taxon>
        <taxon>Sordariomycetes</taxon>
        <taxon>Xylariomycetidae</taxon>
        <taxon>Amphisphaeriales</taxon>
        <taxon>Apiosporaceae</taxon>
        <taxon>Apiospora</taxon>
    </lineage>
</organism>